<comment type="caution">
    <text evidence="3">The sequence shown here is derived from an EMBL/GenBank/DDBJ whole genome shotgun (WGS) entry which is preliminary data.</text>
</comment>
<organism evidence="3 4">
    <name type="scientific">Microlunatus capsulatus</name>
    <dbReference type="NCBI Taxonomy" id="99117"/>
    <lineage>
        <taxon>Bacteria</taxon>
        <taxon>Bacillati</taxon>
        <taxon>Actinomycetota</taxon>
        <taxon>Actinomycetes</taxon>
        <taxon>Propionibacteriales</taxon>
        <taxon>Propionibacteriaceae</taxon>
        <taxon>Microlunatus</taxon>
    </lineage>
</organism>
<sequence>MTTGPEPGAPDPEAYVEAVLRLVERVPAGRVTTYGDLAEAVGRGGPRQVGTVMATWGGGVPWWRVVRADGSPARGHEAEALRRLAAEGTPLRGPRVVMAQARLGAGGSPPDAVPDAS</sequence>
<dbReference type="CDD" id="cd06445">
    <property type="entry name" value="ATase"/>
    <property type="match status" value="1"/>
</dbReference>
<dbReference type="InterPro" id="IPR052520">
    <property type="entry name" value="ATL_DNA_repair"/>
</dbReference>
<name>A0ABS4Z3Y4_9ACTN</name>
<reference evidence="3 4" key="1">
    <citation type="submission" date="2021-03" db="EMBL/GenBank/DDBJ databases">
        <title>Sequencing the genomes of 1000 actinobacteria strains.</title>
        <authorList>
            <person name="Klenk H.-P."/>
        </authorList>
    </citation>
    <scope>NUCLEOTIDE SEQUENCE [LARGE SCALE GENOMIC DNA]</scope>
    <source>
        <strain evidence="3 4">DSM 12936</strain>
    </source>
</reference>
<dbReference type="Pfam" id="PF01035">
    <property type="entry name" value="DNA_binding_1"/>
    <property type="match status" value="1"/>
</dbReference>
<feature type="domain" description="Methylated-DNA-[protein]-cysteine S-methyltransferase DNA binding" evidence="2">
    <location>
        <begin position="17"/>
        <end position="88"/>
    </location>
</feature>
<dbReference type="PANTHER" id="PTHR42942">
    <property type="entry name" value="6-O-METHYLGUANINE DNA METHYLTRANSFERASE"/>
    <property type="match status" value="1"/>
</dbReference>
<dbReference type="InterPro" id="IPR036388">
    <property type="entry name" value="WH-like_DNA-bd_sf"/>
</dbReference>
<dbReference type="Gene3D" id="1.10.10.10">
    <property type="entry name" value="Winged helix-like DNA-binding domain superfamily/Winged helix DNA-binding domain"/>
    <property type="match status" value="1"/>
</dbReference>
<gene>
    <name evidence="3" type="ORF">JOF54_000670</name>
</gene>
<dbReference type="Proteomes" id="UP000758168">
    <property type="component" value="Unassembled WGS sequence"/>
</dbReference>
<accession>A0ABS4Z3Y4</accession>
<dbReference type="InterPro" id="IPR036217">
    <property type="entry name" value="MethylDNA_cys_MeTrfase_DNAb"/>
</dbReference>
<keyword evidence="1" id="KW-0227">DNA damage</keyword>
<dbReference type="EMBL" id="JAGIOB010000001">
    <property type="protein sequence ID" value="MBP2415748.1"/>
    <property type="molecule type" value="Genomic_DNA"/>
</dbReference>
<dbReference type="RefSeq" id="WP_210052975.1">
    <property type="nucleotide sequence ID" value="NZ_BAAAMH010000030.1"/>
</dbReference>
<evidence type="ECO:0000313" key="3">
    <source>
        <dbReference type="EMBL" id="MBP2415748.1"/>
    </source>
</evidence>
<proteinExistence type="predicted"/>
<evidence type="ECO:0000256" key="1">
    <source>
        <dbReference type="ARBA" id="ARBA00022763"/>
    </source>
</evidence>
<evidence type="ECO:0000259" key="2">
    <source>
        <dbReference type="Pfam" id="PF01035"/>
    </source>
</evidence>
<evidence type="ECO:0000313" key="4">
    <source>
        <dbReference type="Proteomes" id="UP000758168"/>
    </source>
</evidence>
<protein>
    <submittedName>
        <fullName evidence="3">Alkylated DNA nucleotide flippase Atl1</fullName>
    </submittedName>
</protein>
<dbReference type="InterPro" id="IPR014048">
    <property type="entry name" value="MethylDNA_cys_MeTrfase_DNA-bd"/>
</dbReference>
<dbReference type="SUPFAM" id="SSF46767">
    <property type="entry name" value="Methylated DNA-protein cysteine methyltransferase, C-terminal domain"/>
    <property type="match status" value="1"/>
</dbReference>
<keyword evidence="4" id="KW-1185">Reference proteome</keyword>
<dbReference type="PANTHER" id="PTHR42942:SF1">
    <property type="entry name" value="ALKYLTRANSFERASE-LIKE PROTEIN 1"/>
    <property type="match status" value="1"/>
</dbReference>